<keyword evidence="2" id="KW-1185">Reference proteome</keyword>
<evidence type="ECO:0000313" key="1">
    <source>
        <dbReference type="EMBL" id="SHM11407.1"/>
    </source>
</evidence>
<gene>
    <name evidence="1" type="ORF">SAMN05444366_2395</name>
</gene>
<dbReference type="Proteomes" id="UP000184121">
    <property type="component" value="Unassembled WGS sequence"/>
</dbReference>
<accession>A0A1M7G624</accession>
<reference evidence="2" key="1">
    <citation type="submission" date="2016-11" db="EMBL/GenBank/DDBJ databases">
        <authorList>
            <person name="Varghese N."/>
            <person name="Submissions S."/>
        </authorList>
    </citation>
    <scope>NUCLEOTIDE SEQUENCE [LARGE SCALE GENOMIC DNA]</scope>
    <source>
        <strain evidence="2">DSM 1811</strain>
    </source>
</reference>
<dbReference type="EMBL" id="FRBY01000003">
    <property type="protein sequence ID" value="SHM11407.1"/>
    <property type="molecule type" value="Genomic_DNA"/>
</dbReference>
<protein>
    <submittedName>
        <fullName evidence="1">Uncharacterized protein</fullName>
    </submittedName>
</protein>
<proteinExistence type="predicted"/>
<name>A0A1M7G624_9FLAO</name>
<sequence length="29" mass="3144">MNLSAIKVSDRLAGFSPANDSGCHMYLMN</sequence>
<organism evidence="1 2">
    <name type="scientific">Flavobacterium saccharophilum</name>
    <dbReference type="NCBI Taxonomy" id="29534"/>
    <lineage>
        <taxon>Bacteria</taxon>
        <taxon>Pseudomonadati</taxon>
        <taxon>Bacteroidota</taxon>
        <taxon>Flavobacteriia</taxon>
        <taxon>Flavobacteriales</taxon>
        <taxon>Flavobacteriaceae</taxon>
        <taxon>Flavobacterium</taxon>
    </lineage>
</organism>
<dbReference type="AlphaFoldDB" id="A0A1M7G624"/>
<evidence type="ECO:0000313" key="2">
    <source>
        <dbReference type="Proteomes" id="UP000184121"/>
    </source>
</evidence>